<dbReference type="PANTHER" id="PTHR19338">
    <property type="entry name" value="TRANSLOCASE OF INNER MITOCHONDRIAL MEMBRANE 13 HOMOLOG"/>
    <property type="match status" value="1"/>
</dbReference>
<dbReference type="Gene3D" id="3.80.10.10">
    <property type="entry name" value="Ribonuclease Inhibitor"/>
    <property type="match status" value="1"/>
</dbReference>
<dbReference type="SUPFAM" id="SSF52540">
    <property type="entry name" value="P-loop containing nucleoside triphosphate hydrolases"/>
    <property type="match status" value="1"/>
</dbReference>
<dbReference type="EMBL" id="JAEACU010000005">
    <property type="protein sequence ID" value="KAH7527887.1"/>
    <property type="molecule type" value="Genomic_DNA"/>
</dbReference>
<dbReference type="PANTHER" id="PTHR19338:SF32">
    <property type="entry name" value="OS06G0287500 PROTEIN"/>
    <property type="match status" value="1"/>
</dbReference>
<evidence type="ECO:0000256" key="1">
    <source>
        <dbReference type="ARBA" id="ARBA00022737"/>
    </source>
</evidence>
<dbReference type="GO" id="GO:0051707">
    <property type="term" value="P:response to other organism"/>
    <property type="evidence" value="ECO:0007669"/>
    <property type="project" value="UniProtKB-ARBA"/>
</dbReference>
<dbReference type="InterPro" id="IPR002182">
    <property type="entry name" value="NB-ARC"/>
</dbReference>
<dbReference type="Pfam" id="PF18052">
    <property type="entry name" value="Rx_N"/>
    <property type="match status" value="1"/>
</dbReference>
<evidence type="ECO:0008006" key="8">
    <source>
        <dbReference type="Google" id="ProtNLM"/>
    </source>
</evidence>
<dbReference type="AlphaFoldDB" id="A0A978VBZ8"/>
<dbReference type="FunFam" id="3.40.50.300:FF:001091">
    <property type="entry name" value="Probable disease resistance protein At1g61300"/>
    <property type="match status" value="1"/>
</dbReference>
<evidence type="ECO:0000313" key="6">
    <source>
        <dbReference type="EMBL" id="KAH7527887.1"/>
    </source>
</evidence>
<protein>
    <recommendedName>
        <fullName evidence="8">Disease resistance protein RPM1-like</fullName>
    </recommendedName>
</protein>
<evidence type="ECO:0000313" key="7">
    <source>
        <dbReference type="Proteomes" id="UP000813462"/>
    </source>
</evidence>
<dbReference type="Pfam" id="PF00931">
    <property type="entry name" value="NB-ARC"/>
    <property type="match status" value="1"/>
</dbReference>
<keyword evidence="1" id="KW-0677">Repeat</keyword>
<evidence type="ECO:0000256" key="2">
    <source>
        <dbReference type="ARBA" id="ARBA00022741"/>
    </source>
</evidence>
<feature type="domain" description="Disease resistance N-terminal" evidence="5">
    <location>
        <begin position="6"/>
        <end position="67"/>
    </location>
</feature>
<dbReference type="InterPro" id="IPR032675">
    <property type="entry name" value="LRR_dom_sf"/>
</dbReference>
<dbReference type="Gene3D" id="1.20.5.4130">
    <property type="match status" value="1"/>
</dbReference>
<name>A0A978VBZ8_ZIZJJ</name>
<keyword evidence="2" id="KW-0547">Nucleotide-binding</keyword>
<dbReference type="Gene3D" id="3.40.50.300">
    <property type="entry name" value="P-loop containing nucleotide triphosphate hydrolases"/>
    <property type="match status" value="1"/>
</dbReference>
<evidence type="ECO:0000256" key="3">
    <source>
        <dbReference type="ARBA" id="ARBA00022821"/>
    </source>
</evidence>
<evidence type="ECO:0000259" key="5">
    <source>
        <dbReference type="Pfam" id="PF18052"/>
    </source>
</evidence>
<dbReference type="InterPro" id="IPR038005">
    <property type="entry name" value="RX-like_CC"/>
</dbReference>
<dbReference type="SUPFAM" id="SSF52047">
    <property type="entry name" value="RNI-like"/>
    <property type="match status" value="1"/>
</dbReference>
<feature type="domain" description="NB-ARC" evidence="4">
    <location>
        <begin position="155"/>
        <end position="299"/>
    </location>
</feature>
<dbReference type="GO" id="GO:0043531">
    <property type="term" value="F:ADP binding"/>
    <property type="evidence" value="ECO:0007669"/>
    <property type="project" value="InterPro"/>
</dbReference>
<gene>
    <name evidence="6" type="ORF">FEM48_Zijuj05G0014100</name>
</gene>
<dbReference type="PRINTS" id="PR00364">
    <property type="entry name" value="DISEASERSIST"/>
</dbReference>
<evidence type="ECO:0000259" key="4">
    <source>
        <dbReference type="Pfam" id="PF00931"/>
    </source>
</evidence>
<comment type="caution">
    <text evidence="6">The sequence shown here is derived from an EMBL/GenBank/DDBJ whole genome shotgun (WGS) entry which is preliminary data.</text>
</comment>
<dbReference type="Proteomes" id="UP000813462">
    <property type="component" value="Unassembled WGS sequence"/>
</dbReference>
<keyword evidence="3" id="KW-0611">Plant defense</keyword>
<organism evidence="6 7">
    <name type="scientific">Ziziphus jujuba var. spinosa</name>
    <dbReference type="NCBI Taxonomy" id="714518"/>
    <lineage>
        <taxon>Eukaryota</taxon>
        <taxon>Viridiplantae</taxon>
        <taxon>Streptophyta</taxon>
        <taxon>Embryophyta</taxon>
        <taxon>Tracheophyta</taxon>
        <taxon>Spermatophyta</taxon>
        <taxon>Magnoliopsida</taxon>
        <taxon>eudicotyledons</taxon>
        <taxon>Gunneridae</taxon>
        <taxon>Pentapetalae</taxon>
        <taxon>rosids</taxon>
        <taxon>fabids</taxon>
        <taxon>Rosales</taxon>
        <taxon>Rhamnaceae</taxon>
        <taxon>Paliureae</taxon>
        <taxon>Ziziphus</taxon>
    </lineage>
</organism>
<dbReference type="CDD" id="cd14798">
    <property type="entry name" value="RX-CC_like"/>
    <property type="match status" value="1"/>
</dbReference>
<dbReference type="GO" id="GO:0006952">
    <property type="term" value="P:defense response"/>
    <property type="evidence" value="ECO:0007669"/>
    <property type="project" value="UniProtKB-KW"/>
</dbReference>
<accession>A0A978VBZ8</accession>
<sequence length="490" mass="56351">MAESSVYFLMEKLSLLVDNEAIVNLFRAVREQVVHLRPKYQRMRAFLRNANALQDGDEELSVWIRQDHDQAHGFYGSLLKLACCVKNAKVSYRIASALKDINSKMKIISQVHKQLCHKFVEEEQDSDSNKWHDCRYDALLLDESDLVGIKTPKKILVDLLIKGGPSREVVSMAGMGEMGKTTLAKQVYDDAGVKKHFKIRVWITISQSCKIQYLPKDKVQQLYKATRRRDPQAIKRMSNNQLKRTIKEFLQRGWYLIVLDDVWSLGKWHAVKYALPNNSFRSQVVLTTQKADTTKGNACPPLLEEIYGNILRKCEGLPFAIVAISGVLATKSKWRIDEWDMVSRSLGAEIEGNDKFKYLKKVNELAERWLLANLQHIPNLVHLILCHVYNGEKLCFKAAGFKKLQILGIDKFDELRSIEVEPGAMACLEELSISRCQFLKKMKGAMTVGKYLTFQKFIQATGKEEDGRFTLWRIWLMERIVPYLKISLTT</sequence>
<dbReference type="InterPro" id="IPR027417">
    <property type="entry name" value="P-loop_NTPase"/>
</dbReference>
<dbReference type="InterPro" id="IPR041118">
    <property type="entry name" value="Rx_N"/>
</dbReference>
<proteinExistence type="predicted"/>
<reference evidence="6" key="1">
    <citation type="journal article" date="2021" name="Front. Plant Sci.">
        <title>Chromosome-Scale Genome Assembly for Chinese Sour Jujube and Insights Into Its Genome Evolution and Domestication Signature.</title>
        <authorList>
            <person name="Shen L.-Y."/>
            <person name="Luo H."/>
            <person name="Wang X.-L."/>
            <person name="Wang X.-M."/>
            <person name="Qiu X.-J."/>
            <person name="Liu H."/>
            <person name="Zhou S.-S."/>
            <person name="Jia K.-H."/>
            <person name="Nie S."/>
            <person name="Bao Y.-T."/>
            <person name="Zhang R.-G."/>
            <person name="Yun Q.-Z."/>
            <person name="Chai Y.-H."/>
            <person name="Lu J.-Y."/>
            <person name="Li Y."/>
            <person name="Zhao S.-W."/>
            <person name="Mao J.-F."/>
            <person name="Jia S.-G."/>
            <person name="Mao Y.-M."/>
        </authorList>
    </citation>
    <scope>NUCLEOTIDE SEQUENCE</scope>
    <source>
        <strain evidence="6">AT0</strain>
        <tissue evidence="6">Leaf</tissue>
    </source>
</reference>